<comment type="caution">
    <text evidence="1">The sequence shown here is derived from an EMBL/GenBank/DDBJ whole genome shotgun (WGS) entry which is preliminary data.</text>
</comment>
<dbReference type="Proteomes" id="UP000580856">
    <property type="component" value="Unassembled WGS sequence"/>
</dbReference>
<dbReference type="EMBL" id="JAATJA010000001">
    <property type="protein sequence ID" value="NJB66833.1"/>
    <property type="molecule type" value="Genomic_DNA"/>
</dbReference>
<reference evidence="1 2" key="1">
    <citation type="submission" date="2020-03" db="EMBL/GenBank/DDBJ databases">
        <title>Genomic Encyclopedia of Type Strains, Phase IV (KMG-IV): sequencing the most valuable type-strain genomes for metagenomic binning, comparative biology and taxonomic classification.</title>
        <authorList>
            <person name="Goeker M."/>
        </authorList>
    </citation>
    <scope>NUCLEOTIDE SEQUENCE [LARGE SCALE GENOMIC DNA]</scope>
    <source>
        <strain evidence="1 2">DSM 24233</strain>
    </source>
</reference>
<protein>
    <submittedName>
        <fullName evidence="1">Arc/MetJ-type ribon-helix-helix transcriptional regulator</fullName>
    </submittedName>
</protein>
<gene>
    <name evidence="1" type="ORF">GGQ74_000473</name>
</gene>
<name>A0A846QKW9_9BACT</name>
<dbReference type="RefSeq" id="WP_167939933.1">
    <property type="nucleotide sequence ID" value="NZ_JAATJA010000001.1"/>
</dbReference>
<evidence type="ECO:0000313" key="2">
    <source>
        <dbReference type="Proteomes" id="UP000580856"/>
    </source>
</evidence>
<sequence length="66" mass="7793">MTTIMPDNELFRRAVRWIDEQRTDGTSNLDALIQEAAMRFNLGPKETIYLDDFFKKNLKKQDESPE</sequence>
<dbReference type="AlphaFoldDB" id="A0A846QKW9"/>
<keyword evidence="2" id="KW-1185">Reference proteome</keyword>
<organism evidence="1 2">
    <name type="scientific">Desulfobaculum xiamenense</name>
    <dbReference type="NCBI Taxonomy" id="995050"/>
    <lineage>
        <taxon>Bacteria</taxon>
        <taxon>Pseudomonadati</taxon>
        <taxon>Thermodesulfobacteriota</taxon>
        <taxon>Desulfovibrionia</taxon>
        <taxon>Desulfovibrionales</taxon>
        <taxon>Desulfovibrionaceae</taxon>
        <taxon>Desulfobaculum</taxon>
    </lineage>
</organism>
<accession>A0A846QKW9</accession>
<proteinExistence type="predicted"/>
<evidence type="ECO:0000313" key="1">
    <source>
        <dbReference type="EMBL" id="NJB66833.1"/>
    </source>
</evidence>